<reference evidence="2" key="1">
    <citation type="journal article" date="2015" name="MBio">
        <title>Genome-Resolved Metagenomic Analysis Reveals Roles for Candidate Phyla and Other Microbial Community Members in Biogeochemical Transformations in Oil Reservoirs.</title>
        <authorList>
            <person name="Hu P."/>
            <person name="Tom L."/>
            <person name="Singh A."/>
            <person name="Thomas B.C."/>
            <person name="Baker B.J."/>
            <person name="Piceno Y.M."/>
            <person name="Andersen G.L."/>
            <person name="Banfield J.F."/>
        </authorList>
    </citation>
    <scope>NUCLEOTIDE SEQUENCE [LARGE SCALE GENOMIC DNA]</scope>
</reference>
<dbReference type="AlphaFoldDB" id="A0A101HR32"/>
<evidence type="ECO:0000313" key="1">
    <source>
        <dbReference type="EMBL" id="KUK81556.1"/>
    </source>
</evidence>
<accession>A0A101HR32</accession>
<dbReference type="EMBL" id="LGGP01000049">
    <property type="protein sequence ID" value="KUK81556.1"/>
    <property type="molecule type" value="Genomic_DNA"/>
</dbReference>
<proteinExistence type="predicted"/>
<name>A0A101HR32_9BACT</name>
<protein>
    <submittedName>
        <fullName evidence="1">Uncharacterized protein</fullName>
    </submittedName>
</protein>
<organism evidence="1 2">
    <name type="scientific">Mesotoga prima</name>
    <dbReference type="NCBI Taxonomy" id="1184387"/>
    <lineage>
        <taxon>Bacteria</taxon>
        <taxon>Thermotogati</taxon>
        <taxon>Thermotogota</taxon>
        <taxon>Thermotogae</taxon>
        <taxon>Kosmotogales</taxon>
        <taxon>Kosmotogaceae</taxon>
        <taxon>Mesotoga</taxon>
    </lineage>
</organism>
<comment type="caution">
    <text evidence="1">The sequence shown here is derived from an EMBL/GenBank/DDBJ whole genome shotgun (WGS) entry which is preliminary data.</text>
</comment>
<gene>
    <name evidence="1" type="ORF">XD94_0415</name>
</gene>
<sequence length="109" mass="12324">MTFPDYINVVLRMIAEGNESHEIYEQLQKLGLREAEIAEVYNAVVGIISSGSESTETILDGEYDPRKRVFLDEELRAIMTVPGLYKSLLWGAISSGEFERTLTDFSMNN</sequence>
<evidence type="ECO:0000313" key="2">
    <source>
        <dbReference type="Proteomes" id="UP000054092"/>
    </source>
</evidence>
<dbReference type="PATRIC" id="fig|1184387.3.peg.745"/>
<dbReference type="Proteomes" id="UP000054092">
    <property type="component" value="Unassembled WGS sequence"/>
</dbReference>